<evidence type="ECO:0000313" key="1">
    <source>
        <dbReference type="EMBL" id="CAJ1951675.1"/>
    </source>
</evidence>
<sequence length="76" mass="9094">MPPHISVVITHLITRKLRKRVIRWWLKRGVANQKLNNTQRKKRLNYISPAIRFRRKCRIEATSFVGSLVWAMKVAR</sequence>
<dbReference type="Proteomes" id="UP001189624">
    <property type="component" value="Chromosome 4"/>
</dbReference>
<keyword evidence="2" id="KW-1185">Reference proteome</keyword>
<name>A0AA86SCI4_9FABA</name>
<evidence type="ECO:0000313" key="2">
    <source>
        <dbReference type="Proteomes" id="UP001189624"/>
    </source>
</evidence>
<protein>
    <submittedName>
        <fullName evidence="1">Uncharacterized protein</fullName>
    </submittedName>
</protein>
<proteinExistence type="predicted"/>
<accession>A0AA86SCI4</accession>
<reference evidence="1" key="1">
    <citation type="submission" date="2023-10" db="EMBL/GenBank/DDBJ databases">
        <authorList>
            <person name="Domelevo Entfellner J.-B."/>
        </authorList>
    </citation>
    <scope>NUCLEOTIDE SEQUENCE</scope>
</reference>
<dbReference type="Gramene" id="rna-AYBTSS11_LOCUS14902">
    <property type="protein sequence ID" value="CAJ1951675.1"/>
    <property type="gene ID" value="gene-AYBTSS11_LOCUS14902"/>
</dbReference>
<gene>
    <name evidence="1" type="ORF">AYBTSS11_LOCUS14902</name>
</gene>
<dbReference type="AlphaFoldDB" id="A0AA86SCI4"/>
<organism evidence="1 2">
    <name type="scientific">Sphenostylis stenocarpa</name>
    <dbReference type="NCBI Taxonomy" id="92480"/>
    <lineage>
        <taxon>Eukaryota</taxon>
        <taxon>Viridiplantae</taxon>
        <taxon>Streptophyta</taxon>
        <taxon>Embryophyta</taxon>
        <taxon>Tracheophyta</taxon>
        <taxon>Spermatophyta</taxon>
        <taxon>Magnoliopsida</taxon>
        <taxon>eudicotyledons</taxon>
        <taxon>Gunneridae</taxon>
        <taxon>Pentapetalae</taxon>
        <taxon>rosids</taxon>
        <taxon>fabids</taxon>
        <taxon>Fabales</taxon>
        <taxon>Fabaceae</taxon>
        <taxon>Papilionoideae</taxon>
        <taxon>50 kb inversion clade</taxon>
        <taxon>NPAAA clade</taxon>
        <taxon>indigoferoid/millettioid clade</taxon>
        <taxon>Phaseoleae</taxon>
        <taxon>Sphenostylis</taxon>
    </lineage>
</organism>
<dbReference type="EMBL" id="OY731401">
    <property type="protein sequence ID" value="CAJ1951675.1"/>
    <property type="molecule type" value="Genomic_DNA"/>
</dbReference>